<reference evidence="1 2" key="1">
    <citation type="submission" date="2018-05" db="EMBL/GenBank/DDBJ databases">
        <title>Complete genome sequence of Massilia oculi sp. nov. CCUG 43427T (=DSM 26321T), the type strain of M. oculi, and comparison with genome sequences of other Massilia strains.</title>
        <authorList>
            <person name="Zhu B."/>
        </authorList>
    </citation>
    <scope>NUCLEOTIDE SEQUENCE [LARGE SCALE GENOMIC DNA]</scope>
    <source>
        <strain evidence="1 2">CCUG 43427</strain>
    </source>
</reference>
<dbReference type="Proteomes" id="UP000245820">
    <property type="component" value="Chromosome"/>
</dbReference>
<dbReference type="InterPro" id="IPR044543">
    <property type="entry name" value="YHJQ-like"/>
</dbReference>
<evidence type="ECO:0000313" key="1">
    <source>
        <dbReference type="EMBL" id="AWL07532.1"/>
    </source>
</evidence>
<proteinExistence type="predicted"/>
<protein>
    <submittedName>
        <fullName evidence="1">Four-helix bundle copper-binding protein</fullName>
    </submittedName>
</protein>
<evidence type="ECO:0000313" key="2">
    <source>
        <dbReference type="Proteomes" id="UP000245820"/>
    </source>
</evidence>
<dbReference type="CDD" id="cd08026">
    <property type="entry name" value="DUF326"/>
    <property type="match status" value="1"/>
</dbReference>
<dbReference type="InterPro" id="IPR005560">
    <property type="entry name" value="Csp_YhjQ"/>
</dbReference>
<keyword evidence="2" id="KW-1185">Reference proteome</keyword>
<organism evidence="1 2">
    <name type="scientific">Massilia oculi</name>
    <dbReference type="NCBI Taxonomy" id="945844"/>
    <lineage>
        <taxon>Bacteria</taxon>
        <taxon>Pseudomonadati</taxon>
        <taxon>Pseudomonadota</taxon>
        <taxon>Betaproteobacteria</taxon>
        <taxon>Burkholderiales</taxon>
        <taxon>Oxalobacteraceae</taxon>
        <taxon>Telluria group</taxon>
        <taxon>Massilia</taxon>
    </lineage>
</organism>
<dbReference type="PANTHER" id="PTHR37310">
    <property type="entry name" value="CYTOPLASMIC PROTEIN-RELATED"/>
    <property type="match status" value="1"/>
</dbReference>
<name>A0A2S2DQ66_9BURK</name>
<dbReference type="PANTHER" id="PTHR37310:SF1">
    <property type="entry name" value="CYTOPLASMIC PROTEIN"/>
    <property type="match status" value="1"/>
</dbReference>
<dbReference type="EMBL" id="CP029343">
    <property type="protein sequence ID" value="AWL07532.1"/>
    <property type="molecule type" value="Genomic_DNA"/>
</dbReference>
<accession>A0A2S2DQ66</accession>
<dbReference type="Pfam" id="PF03860">
    <property type="entry name" value="Csp"/>
    <property type="match status" value="1"/>
</dbReference>
<dbReference type="RefSeq" id="WP_109347817.1">
    <property type="nucleotide sequence ID" value="NZ_CP029343.1"/>
</dbReference>
<dbReference type="KEGG" id="mtim:DIR46_25980"/>
<sequence length="111" mass="11448">MESPDYAACIAACNACADACDRCAGACLREEDVKMMARCIALDIDCAQLCRLAAAVMARGGESAAALCGVCAEACDRCAEECAKHPMDHCQACAAACRECADACRRMAAAA</sequence>
<dbReference type="Gene3D" id="1.20.1270.360">
    <property type="match status" value="1"/>
</dbReference>
<dbReference type="OrthoDB" id="5396211at2"/>
<gene>
    <name evidence="1" type="ORF">DIR46_25980</name>
</gene>
<dbReference type="AlphaFoldDB" id="A0A2S2DQ66"/>